<dbReference type="STRING" id="1364.LP2241_50225"/>
<feature type="chain" id="PRO_5039340817" description="Lipoprotein" evidence="1">
    <location>
        <begin position="24"/>
        <end position="332"/>
    </location>
</feature>
<feature type="signal peptide" evidence="1">
    <location>
        <begin position="1"/>
        <end position="23"/>
    </location>
</feature>
<reference evidence="3" key="1">
    <citation type="submission" date="2015-01" db="EMBL/GenBank/DDBJ databases">
        <authorList>
            <person name="Andreevskaya M."/>
        </authorList>
    </citation>
    <scope>NUCLEOTIDE SEQUENCE [LARGE SCALE GENOMIC DNA]</scope>
    <source>
        <strain evidence="3">MKFS47</strain>
    </source>
</reference>
<dbReference type="RefSeq" id="WP_047916084.1">
    <property type="nucleotide sequence ID" value="NZ_LN774769.1"/>
</dbReference>
<evidence type="ECO:0000256" key="1">
    <source>
        <dbReference type="SAM" id="SignalP"/>
    </source>
</evidence>
<gene>
    <name evidence="2" type="primary">yreA</name>
    <name evidence="2" type="ORF">LACPI_1869</name>
</gene>
<organism evidence="2 3">
    <name type="scientific">Pseudolactococcus piscium MKFS47</name>
    <dbReference type="NCBI Taxonomy" id="297352"/>
    <lineage>
        <taxon>Bacteria</taxon>
        <taxon>Bacillati</taxon>
        <taxon>Bacillota</taxon>
        <taxon>Bacilli</taxon>
        <taxon>Lactobacillales</taxon>
        <taxon>Streptococcaceae</taxon>
        <taxon>Pseudolactococcus</taxon>
    </lineage>
</organism>
<evidence type="ECO:0000313" key="3">
    <source>
        <dbReference type="Proteomes" id="UP000033166"/>
    </source>
</evidence>
<sequence length="332" mass="36747">MKKIWAIIAIPSLLAVAVFSVNHYQTGSQESIQGDWVAYSESKTVLPKTSSADSMKKILDVNAATSDKIAFTQNRATFFEGSPSPYQLHRKQKQISVNNHSYDYALKQGRDSLTLRISGEDEKWTTYYRVGSRLEKRQQNEIKTAEKEQKAALSELNKTWAKKADFIENTVKESLVGTWSGRFKATQTTALGVAWSPGMQTLTFDTENHITFHASSDNLTNFDTQAITNAYASYQINGILGLAPSDHIPTDPEKILSIIRSLSNEELFSRIMLISFSYDVTTSAGTISQDVTLSGLSYKDGKLSFDEPLVITQCGDEGVQLSGETTKVVPAT</sequence>
<keyword evidence="1" id="KW-0732">Signal</keyword>
<evidence type="ECO:0000313" key="2">
    <source>
        <dbReference type="EMBL" id="CEN29069.1"/>
    </source>
</evidence>
<evidence type="ECO:0008006" key="4">
    <source>
        <dbReference type="Google" id="ProtNLM"/>
    </source>
</evidence>
<proteinExistence type="predicted"/>
<name>A0A0D6DYK9_9LACT</name>
<dbReference type="EMBL" id="LN774769">
    <property type="protein sequence ID" value="CEN29069.1"/>
    <property type="molecule type" value="Genomic_DNA"/>
</dbReference>
<accession>A0A0D6DYK9</accession>
<dbReference type="Proteomes" id="UP000033166">
    <property type="component" value="Chromosome I"/>
</dbReference>
<dbReference type="KEGG" id="lpk:LACPI_1869"/>
<dbReference type="AlphaFoldDB" id="A0A0D6DYK9"/>
<dbReference type="HOGENOM" id="CLU_838849_0_0_9"/>
<protein>
    <recommendedName>
        <fullName evidence="4">Lipoprotein</fullName>
    </recommendedName>
</protein>